<dbReference type="CDD" id="cd00185">
    <property type="entry name" value="TNFRSF"/>
    <property type="match status" value="1"/>
</dbReference>
<dbReference type="Proteomes" id="UP001165060">
    <property type="component" value="Unassembled WGS sequence"/>
</dbReference>
<feature type="non-terminal residue" evidence="2">
    <location>
        <position position="1"/>
    </location>
</feature>
<accession>A0ABQ6MQC1</accession>
<dbReference type="SUPFAM" id="SSF57184">
    <property type="entry name" value="Growth factor receptor domain"/>
    <property type="match status" value="1"/>
</dbReference>
<dbReference type="Gene3D" id="2.10.50.10">
    <property type="entry name" value="Tumor Necrosis Factor Receptor, subunit A, domain 2"/>
    <property type="match status" value="1"/>
</dbReference>
<evidence type="ECO:0000313" key="2">
    <source>
        <dbReference type="EMBL" id="GMI30086.1"/>
    </source>
</evidence>
<dbReference type="SMART" id="SM01411">
    <property type="entry name" value="Ephrin_rec_like"/>
    <property type="match status" value="2"/>
</dbReference>
<gene>
    <name evidence="2" type="ORF">TeGR_g1444</name>
</gene>
<name>A0ABQ6MQC1_9STRA</name>
<reference evidence="2 3" key="1">
    <citation type="journal article" date="2023" name="Commun. Biol.">
        <title>Genome analysis of Parmales, the sister group of diatoms, reveals the evolutionary specialization of diatoms from phago-mixotrophs to photoautotrophs.</title>
        <authorList>
            <person name="Ban H."/>
            <person name="Sato S."/>
            <person name="Yoshikawa S."/>
            <person name="Yamada K."/>
            <person name="Nakamura Y."/>
            <person name="Ichinomiya M."/>
            <person name="Sato N."/>
            <person name="Blanc-Mathieu R."/>
            <person name="Endo H."/>
            <person name="Kuwata A."/>
            <person name="Ogata H."/>
        </authorList>
    </citation>
    <scope>NUCLEOTIDE SEQUENCE [LARGE SCALE GENOMIC DNA]</scope>
</reference>
<sequence length="724" mass="76146">YCRFEACRAQGGWSSVGGAIFVRKSAADVTIYGTSFQANLAAGDAGDIYVKNGRVELFAECPTGFEAVLGNTLDFSGTVIGPKYSMTCESVCDLGSEYLYPDPDATEGVCTPCPAGSAGVTLGMCTPCAAGTVSTEVGATSFDVCAPCAAGTAAGPGLTNCAECEPGYFSAAPGSGQCTPCPAGTYNPSTGSSKQAACSVCPSDYTSSGASTSEDECFYSTVIWYNLFTLEPSNRIFSYSMSQGELAPSFDGLPLAMPSDLIFVDTVSLLVSSTSSDEVLQFRYDGTFVGIFADVNEPRGLLLLPFLDPPQVAVCSGVNKKIAFLSKADGMDGGKLVGNPGYKSDALNMISIEGNFEPRSLALVQKEITSTSVPANETEPVETTTVTSSLLVSFVSTAGALRNTQLHCIPGAPCAHPQNNPRDLVSWLDGYHDVAVMPDGLSYLMFHSVLGKMHVLQCYFAAASSSPTDACSIFTGPPDGVGGEFETDPDWAPKAVSVDNEREVVMIADEESNAIYACDLQGTVLASMSTPAPLSSMTIKDGAFGSLSKFAVNLSPSSVESIRVPVALHDRFDEPIDMDSYPLLEYEVSNLAFVADGDVVFSDTVTFPLTIEGDVTVEDGVGPVAEIDVKFKGEWQFKIEEEFELHKETIAPSPFNLIVVAGPTAPPQCDVSFAPSIIAGESFRASITTFDVHGNPTNHQGDKFSADIDGVELKLVEDEETGGT</sequence>
<proteinExistence type="predicted"/>
<dbReference type="PANTHER" id="PTHR46967">
    <property type="entry name" value="INSULIN-LIKE GROWTH FACTOR BINDING PROTEIN,N-TERMINAL"/>
    <property type="match status" value="1"/>
</dbReference>
<feature type="non-terminal residue" evidence="2">
    <location>
        <position position="724"/>
    </location>
</feature>
<protein>
    <recommendedName>
        <fullName evidence="1">Tyrosine-protein kinase ephrin type A/B receptor-like domain-containing protein</fullName>
    </recommendedName>
</protein>
<dbReference type="PANTHER" id="PTHR46967:SF2">
    <property type="entry name" value="SUSHI, VON WILLEBRAND FACTOR TYPE A, EGF AND PENTRAXIN DOMAIN-CONTAINING PROTEIN 1-LIKE"/>
    <property type="match status" value="1"/>
</dbReference>
<evidence type="ECO:0000313" key="3">
    <source>
        <dbReference type="Proteomes" id="UP001165060"/>
    </source>
</evidence>
<feature type="domain" description="Tyrosine-protein kinase ephrin type A/B receptor-like" evidence="1">
    <location>
        <begin position="151"/>
        <end position="198"/>
    </location>
</feature>
<keyword evidence="3" id="KW-1185">Reference proteome</keyword>
<evidence type="ECO:0000259" key="1">
    <source>
        <dbReference type="Pfam" id="PF07699"/>
    </source>
</evidence>
<comment type="caution">
    <text evidence="2">The sequence shown here is derived from an EMBL/GenBank/DDBJ whole genome shotgun (WGS) entry which is preliminary data.</text>
</comment>
<dbReference type="EMBL" id="BRYB01004381">
    <property type="protein sequence ID" value="GMI30086.1"/>
    <property type="molecule type" value="Genomic_DNA"/>
</dbReference>
<dbReference type="SUPFAM" id="SSF75011">
    <property type="entry name" value="3-carboxy-cis,cis-mucoante lactonizing enzyme"/>
    <property type="match status" value="1"/>
</dbReference>
<dbReference type="InterPro" id="IPR009030">
    <property type="entry name" value="Growth_fac_rcpt_cys_sf"/>
</dbReference>
<dbReference type="Pfam" id="PF07699">
    <property type="entry name" value="Ephrin_rec_like"/>
    <property type="match status" value="1"/>
</dbReference>
<organism evidence="2 3">
    <name type="scientific">Tetraparma gracilis</name>
    <dbReference type="NCBI Taxonomy" id="2962635"/>
    <lineage>
        <taxon>Eukaryota</taxon>
        <taxon>Sar</taxon>
        <taxon>Stramenopiles</taxon>
        <taxon>Ochrophyta</taxon>
        <taxon>Bolidophyceae</taxon>
        <taxon>Parmales</taxon>
        <taxon>Triparmaceae</taxon>
        <taxon>Tetraparma</taxon>
    </lineage>
</organism>
<dbReference type="InterPro" id="IPR011641">
    <property type="entry name" value="Tyr-kin_ephrin_A/B_rcpt-like"/>
</dbReference>